<evidence type="ECO:0000256" key="3">
    <source>
        <dbReference type="ARBA" id="ARBA00022475"/>
    </source>
</evidence>
<keyword evidence="9" id="KW-1185">Reference proteome</keyword>
<evidence type="ECO:0000313" key="8">
    <source>
        <dbReference type="EMBL" id="NIF20192.1"/>
    </source>
</evidence>
<dbReference type="InterPro" id="IPR009328">
    <property type="entry name" value="DUF986"/>
</dbReference>
<dbReference type="HAMAP" id="MF_01071">
    <property type="entry name" value="UPF0266"/>
    <property type="match status" value="1"/>
</dbReference>
<dbReference type="Proteomes" id="UP001515683">
    <property type="component" value="Unassembled WGS sequence"/>
</dbReference>
<keyword evidence="4 7" id="KW-0812">Transmembrane</keyword>
<evidence type="ECO:0000256" key="7">
    <source>
        <dbReference type="HAMAP-Rule" id="MF_01071"/>
    </source>
</evidence>
<dbReference type="NCBIfam" id="NF002791">
    <property type="entry name" value="PRK02913.1"/>
    <property type="match status" value="1"/>
</dbReference>
<dbReference type="PIRSF" id="PIRSF020687">
    <property type="entry name" value="UCP020687"/>
    <property type="match status" value="1"/>
</dbReference>
<keyword evidence="6 7" id="KW-0472">Membrane</keyword>
<keyword evidence="5 7" id="KW-1133">Transmembrane helix</keyword>
<sequence>MDITQLIIAALIALMALFIIYDELILPRRYGVVRLRVDLRRRQPLDGLIFIGLLGIVLWNNLSQHGPQLTTTLLMVLCALALWVFWIRRPRLWLKDQGLFYAGVWIAYTRIQDMKLSEDGVLVIQLEQRRLLVRVRQIDDLERIWQTLMEIR</sequence>
<protein>
    <recommendedName>
        <fullName evidence="7">UPF0266 membrane protein F3J40_00980</fullName>
    </recommendedName>
</protein>
<feature type="transmembrane region" description="Helical" evidence="7">
    <location>
        <begin position="6"/>
        <end position="24"/>
    </location>
</feature>
<reference evidence="8 9" key="1">
    <citation type="journal article" date="2019" name="bioRxiv">
        <title>Bacteria contribute to plant secondary compound degradation in a generalist herbivore system.</title>
        <authorList>
            <person name="Francoeur C.B."/>
            <person name="Khadempour L."/>
            <person name="Moreira-Soto R.D."/>
            <person name="Gotting K."/>
            <person name="Book A.J."/>
            <person name="Pinto-Tomas A.A."/>
            <person name="Keefover-Ring K."/>
            <person name="Currie C.R."/>
        </authorList>
    </citation>
    <scope>NUCLEOTIDE SEQUENCE [LARGE SCALE GENOMIC DNA]</scope>
    <source>
        <strain evidence="8">Acro-835</strain>
    </source>
</reference>
<evidence type="ECO:0000256" key="2">
    <source>
        <dbReference type="ARBA" id="ARBA00009962"/>
    </source>
</evidence>
<comment type="caution">
    <text evidence="8">The sequence shown here is derived from an EMBL/GenBank/DDBJ whole genome shotgun (WGS) entry which is preliminary data.</text>
</comment>
<name>A0ABX0R774_9GAMM</name>
<evidence type="ECO:0000256" key="6">
    <source>
        <dbReference type="ARBA" id="ARBA00023136"/>
    </source>
</evidence>
<evidence type="ECO:0000256" key="5">
    <source>
        <dbReference type="ARBA" id="ARBA00022989"/>
    </source>
</evidence>
<dbReference type="RefSeq" id="WP_167012065.1">
    <property type="nucleotide sequence ID" value="NZ_VWXF01000001.1"/>
</dbReference>
<organism evidence="8 9">
    <name type="scientific">Candidatus Pantoea multigeneris</name>
    <dbReference type="NCBI Taxonomy" id="2608357"/>
    <lineage>
        <taxon>Bacteria</taxon>
        <taxon>Pseudomonadati</taxon>
        <taxon>Pseudomonadota</taxon>
        <taxon>Gammaproteobacteria</taxon>
        <taxon>Enterobacterales</taxon>
        <taxon>Erwiniaceae</taxon>
        <taxon>Pantoea</taxon>
    </lineage>
</organism>
<evidence type="ECO:0000256" key="1">
    <source>
        <dbReference type="ARBA" id="ARBA00004651"/>
    </source>
</evidence>
<feature type="transmembrane region" description="Helical" evidence="7">
    <location>
        <begin position="45"/>
        <end position="62"/>
    </location>
</feature>
<dbReference type="EMBL" id="VWXF01000001">
    <property type="protein sequence ID" value="NIF20192.1"/>
    <property type="molecule type" value="Genomic_DNA"/>
</dbReference>
<feature type="transmembrane region" description="Helical" evidence="7">
    <location>
        <begin position="68"/>
        <end position="87"/>
    </location>
</feature>
<dbReference type="Pfam" id="PF06173">
    <property type="entry name" value="DUF986"/>
    <property type="match status" value="1"/>
</dbReference>
<comment type="similarity">
    <text evidence="2 7">Belongs to the UPF0266 family.</text>
</comment>
<proteinExistence type="inferred from homology"/>
<evidence type="ECO:0000256" key="4">
    <source>
        <dbReference type="ARBA" id="ARBA00022692"/>
    </source>
</evidence>
<gene>
    <name evidence="8" type="ORF">F3J40_00980</name>
</gene>
<keyword evidence="3 7" id="KW-1003">Cell membrane</keyword>
<accession>A0ABX0R774</accession>
<comment type="subcellular location">
    <subcellularLocation>
        <location evidence="1 7">Cell membrane</location>
        <topology evidence="1 7">Multi-pass membrane protein</topology>
    </subcellularLocation>
</comment>
<evidence type="ECO:0000313" key="9">
    <source>
        <dbReference type="Proteomes" id="UP001515683"/>
    </source>
</evidence>